<evidence type="ECO:0000259" key="1">
    <source>
        <dbReference type="Pfam" id="PF19313"/>
    </source>
</evidence>
<accession>A0A520MB84</accession>
<feature type="domain" description="DUF5916" evidence="1">
    <location>
        <begin position="205"/>
        <end position="311"/>
    </location>
</feature>
<comment type="caution">
    <text evidence="2">The sequence shown here is derived from an EMBL/GenBank/DDBJ whole genome shotgun (WGS) entry which is preliminary data.</text>
</comment>
<dbReference type="InterPro" id="IPR045670">
    <property type="entry name" value="DUF5916"/>
</dbReference>
<name>A0A520MB84_9GAMM</name>
<evidence type="ECO:0000313" key="2">
    <source>
        <dbReference type="EMBL" id="RZO18494.1"/>
    </source>
</evidence>
<sequence>MVSSVYGEINIDGILDEPEWSDAEAHTDFVTVEPLSGEVAKYSTEVRIFTNDEGIFVGFINHQPASVKRVHRRFPRDARIQGDRNIVSVDFDGTALVGYDFTVGSANSQQDGIITVPDYSTDWDGTWYSQTSADEDNWYSEIHIPWTVAPMSNAENGIKNMKFWFSRIVYEESLRFAFPNAYYSRATFLEDWHPIQVKQVKASTLDWFPYLSHSTDLSPDGISGAGDNFKAGLDFIWRPNSATQLTGALKPDFGQVESDDLVVNFSAFETFVSEKRPFFTENQSLFSSIIPNEDRIIYTRRIGSGPAGSEEGLIDIDIAAKASHFGETTDMGFFVVREDNSDDRVSGNFFSSRLQRKVDDIAVGHRLTYVDRPLLQREATVQVADATWKRDATMQVRGQILYSNIQQQANSLNGEQSIDSQDYAGWASVHFTPNDNWFHVLYLSHYGDEFDMNDMGYMKRNDFSELYASTRYSQLEYPAASSLLSSFREIKYGYTENTDGDRLQLWFDTAFEWVFRSSRKLEAGIGGNAAGWDDRITRGNGVVAMPAQYWGQLKYISPRGDDYGYIVEAFFENDGAEKLSTGITFGQKIFLTETLTLGSRLTYKDYKEWLIWDAEVDQLAIYQADSYETVIRLDWYPSTKQEVRLKFQWIAIDAETLGSYTLDGMGRLDQSVISSSDFSVSDTAFQIRYRYQLAPLSDVFLVYSRGGFYGSESGDEGVSTLFSEGWQGVQVESVIAKIRYRF</sequence>
<dbReference type="SUPFAM" id="SSF49344">
    <property type="entry name" value="CBD9-like"/>
    <property type="match status" value="1"/>
</dbReference>
<proteinExistence type="predicted"/>
<dbReference type="AlphaFoldDB" id="A0A520MB84"/>
<organism evidence="2 3">
    <name type="scientific">SAR92 clade bacterium</name>
    <dbReference type="NCBI Taxonomy" id="2315479"/>
    <lineage>
        <taxon>Bacteria</taxon>
        <taxon>Pseudomonadati</taxon>
        <taxon>Pseudomonadota</taxon>
        <taxon>Gammaproteobacteria</taxon>
        <taxon>Cellvibrionales</taxon>
        <taxon>Porticoccaceae</taxon>
        <taxon>SAR92 clade</taxon>
    </lineage>
</organism>
<reference evidence="2 3" key="1">
    <citation type="submission" date="2019-02" db="EMBL/GenBank/DDBJ databases">
        <title>Prokaryotic population dynamics and viral predation in marine succession experiment using metagenomics: the confinement effect.</title>
        <authorList>
            <person name="Haro-Moreno J.M."/>
            <person name="Rodriguez-Valera F."/>
            <person name="Lopez-Perez M."/>
        </authorList>
    </citation>
    <scope>NUCLEOTIDE SEQUENCE [LARGE SCALE GENOMIC DNA]</scope>
    <source>
        <strain evidence="2">MED-G170</strain>
    </source>
</reference>
<dbReference type="Gene3D" id="2.60.40.1190">
    <property type="match status" value="1"/>
</dbReference>
<gene>
    <name evidence="2" type="ORF">EVB03_09790</name>
</gene>
<dbReference type="Pfam" id="PF19313">
    <property type="entry name" value="DUF5916"/>
    <property type="match status" value="2"/>
</dbReference>
<dbReference type="Proteomes" id="UP000315889">
    <property type="component" value="Unassembled WGS sequence"/>
</dbReference>
<protein>
    <recommendedName>
        <fullName evidence="1">DUF5916 domain-containing protein</fullName>
    </recommendedName>
</protein>
<dbReference type="EMBL" id="SHBP01000028">
    <property type="protein sequence ID" value="RZO18494.1"/>
    <property type="molecule type" value="Genomic_DNA"/>
</dbReference>
<evidence type="ECO:0000313" key="3">
    <source>
        <dbReference type="Proteomes" id="UP000315889"/>
    </source>
</evidence>
<feature type="domain" description="DUF5916" evidence="1">
    <location>
        <begin position="376"/>
        <end position="705"/>
    </location>
</feature>